<evidence type="ECO:0000256" key="8">
    <source>
        <dbReference type="RuleBase" id="RU004075"/>
    </source>
</evidence>
<reference evidence="11 12" key="1">
    <citation type="submission" date="2018-05" db="EMBL/GenBank/DDBJ databases">
        <title>Whole genome sequencing of Paracoccus thiocyanatus SST.</title>
        <authorList>
            <person name="Ghosh W."/>
            <person name="Rameez M.J."/>
            <person name="Roy C."/>
        </authorList>
    </citation>
    <scope>NUCLEOTIDE SEQUENCE [LARGE SCALE GENOMIC DNA]</scope>
    <source>
        <strain evidence="11 12">SST</strain>
    </source>
</reference>
<dbReference type="PANTHER" id="PTHR21152:SF24">
    <property type="entry name" value="ALANINE--GLYOXYLATE AMINOTRANSFERASE 1"/>
    <property type="match status" value="1"/>
</dbReference>
<comment type="similarity">
    <text evidence="2 8">Belongs to the class-V pyridoxal-phosphate-dependent aminotransferase family.</text>
</comment>
<dbReference type="GO" id="GO:0008453">
    <property type="term" value="F:alanine-glyoxylate transaminase activity"/>
    <property type="evidence" value="ECO:0007669"/>
    <property type="project" value="TreeGrafter"/>
</dbReference>
<feature type="binding site" evidence="6">
    <location>
        <position position="341"/>
    </location>
    <ligand>
        <name>substrate</name>
    </ligand>
</feature>
<dbReference type="GO" id="GO:0019265">
    <property type="term" value="P:glycine biosynthetic process, by transamination of glyoxylate"/>
    <property type="evidence" value="ECO:0007669"/>
    <property type="project" value="TreeGrafter"/>
</dbReference>
<evidence type="ECO:0000256" key="6">
    <source>
        <dbReference type="PIRSR" id="PIRSR000524-1"/>
    </source>
</evidence>
<dbReference type="GO" id="GO:0004760">
    <property type="term" value="F:L-serine-pyruvate transaminase activity"/>
    <property type="evidence" value="ECO:0007669"/>
    <property type="project" value="TreeGrafter"/>
</dbReference>
<comment type="cofactor">
    <cofactor evidence="1 7 9">
        <name>pyridoxal 5'-phosphate</name>
        <dbReference type="ChEBI" id="CHEBI:597326"/>
    </cofactor>
</comment>
<dbReference type="FunFam" id="3.90.1150.10:FF:000031">
    <property type="entry name" value="Serine--glyoxylate aminotransferase"/>
    <property type="match status" value="1"/>
</dbReference>
<evidence type="ECO:0000256" key="1">
    <source>
        <dbReference type="ARBA" id="ARBA00001933"/>
    </source>
</evidence>
<dbReference type="InterPro" id="IPR015422">
    <property type="entry name" value="PyrdxlP-dep_Trfase_small"/>
</dbReference>
<feature type="domain" description="Aminotransferase class V" evidence="10">
    <location>
        <begin position="38"/>
        <end position="330"/>
    </location>
</feature>
<dbReference type="Pfam" id="PF00266">
    <property type="entry name" value="Aminotran_5"/>
    <property type="match status" value="1"/>
</dbReference>
<evidence type="ECO:0000259" key="10">
    <source>
        <dbReference type="Pfam" id="PF00266"/>
    </source>
</evidence>
<evidence type="ECO:0000256" key="2">
    <source>
        <dbReference type="ARBA" id="ARBA00009236"/>
    </source>
</evidence>
<dbReference type="Proteomes" id="UP000256679">
    <property type="component" value="Unassembled WGS sequence"/>
</dbReference>
<evidence type="ECO:0000256" key="7">
    <source>
        <dbReference type="PIRSR" id="PIRSR000524-50"/>
    </source>
</evidence>
<dbReference type="SUPFAM" id="SSF53383">
    <property type="entry name" value="PLP-dependent transferases"/>
    <property type="match status" value="1"/>
</dbReference>
<dbReference type="NCBIfam" id="NF045640">
    <property type="entry name" value="AspGlyoxATaseBhcA"/>
    <property type="match status" value="1"/>
</dbReference>
<dbReference type="FunFam" id="3.40.640.10:FF:000054">
    <property type="entry name" value="Serine--glyoxylate aminotransferase"/>
    <property type="match status" value="1"/>
</dbReference>
<evidence type="ECO:0000256" key="9">
    <source>
        <dbReference type="RuleBase" id="RU004504"/>
    </source>
</evidence>
<gene>
    <name evidence="11" type="ORF">DIE28_05845</name>
</gene>
<name>A0A3D8PF56_9RHOB</name>
<evidence type="ECO:0000313" key="11">
    <source>
        <dbReference type="EMBL" id="RDW13835.1"/>
    </source>
</evidence>
<keyword evidence="3 11" id="KW-0032">Aminotransferase</keyword>
<dbReference type="InterPro" id="IPR054863">
    <property type="entry name" value="AspGlyoxATase"/>
</dbReference>
<dbReference type="AlphaFoldDB" id="A0A3D8PF56"/>
<dbReference type="PANTHER" id="PTHR21152">
    <property type="entry name" value="AMINOTRANSFERASE CLASS V"/>
    <property type="match status" value="1"/>
</dbReference>
<evidence type="ECO:0000256" key="3">
    <source>
        <dbReference type="ARBA" id="ARBA00022576"/>
    </source>
</evidence>
<dbReference type="EMBL" id="QFCQ01000021">
    <property type="protein sequence ID" value="RDW13835.1"/>
    <property type="molecule type" value="Genomic_DNA"/>
</dbReference>
<sequence length="396" mass="42218">MTSQNPIFIPGPTNIPEEMRKAVDMPTIDHRSPVFGRMLHPALEGVKKVLKSTQAQVFLFPSTGTGGWETAITNTLSPGDKVLAARNGMFSHRWIDMCQRHGLDVTFVETPWGEGIPADRFEEILTADKGHEIRAVLATHNETATGVKSDIAAVRRALDAAGHPAMLFVDGVSSIGSMDFRMDEWGVDIAVTGSQKGFMLPPGLAILGFSPKAMAAVESARLPRTFFDIRDMGEGYARNGYPYTPPVGLINGLNASCERILAEGLENVFARHHRIAGGVRAAVGAWGLKLCAARPELYSDSVSAIRVPEGFDANLIVAHALDTYDMAFGTGLGQVAGKVFRIGHLGSLTDAMALAGLATAEMVMADLGLPIRLGSGVAAAQDHYRQTTAAALKKAA</sequence>
<organism evidence="11 12">
    <name type="scientific">Paracoccus thiocyanatus</name>
    <dbReference type="NCBI Taxonomy" id="34006"/>
    <lineage>
        <taxon>Bacteria</taxon>
        <taxon>Pseudomonadati</taxon>
        <taxon>Pseudomonadota</taxon>
        <taxon>Alphaproteobacteria</taxon>
        <taxon>Rhodobacterales</taxon>
        <taxon>Paracoccaceae</taxon>
        <taxon>Paracoccus</taxon>
    </lineage>
</organism>
<proteinExistence type="inferred from homology"/>
<dbReference type="Gene3D" id="3.90.1150.10">
    <property type="entry name" value="Aspartate Aminotransferase, domain 1"/>
    <property type="match status" value="1"/>
</dbReference>
<comment type="caution">
    <text evidence="11">The sequence shown here is derived from an EMBL/GenBank/DDBJ whole genome shotgun (WGS) entry which is preliminary data.</text>
</comment>
<dbReference type="Gene3D" id="3.40.640.10">
    <property type="entry name" value="Type I PLP-dependent aspartate aminotransferase-like (Major domain)"/>
    <property type="match status" value="1"/>
</dbReference>
<dbReference type="InterPro" id="IPR024169">
    <property type="entry name" value="SP_NH2Trfase/AEP_transaminase"/>
</dbReference>
<feature type="modified residue" description="N6-(pyridoxal phosphate)lysine" evidence="7">
    <location>
        <position position="196"/>
    </location>
</feature>
<dbReference type="RefSeq" id="WP_115755147.1">
    <property type="nucleotide sequence ID" value="NZ_QFCQ01000021.1"/>
</dbReference>
<protein>
    <submittedName>
        <fullName evidence="11">Serine--glyoxylate aminotransferase</fullName>
    </submittedName>
</protein>
<keyword evidence="12" id="KW-1185">Reference proteome</keyword>
<dbReference type="InterPro" id="IPR015424">
    <property type="entry name" value="PyrdxlP-dep_Trfase"/>
</dbReference>
<keyword evidence="5 7" id="KW-0663">Pyridoxal phosphate</keyword>
<accession>A0A3D8PF56</accession>
<evidence type="ECO:0000256" key="4">
    <source>
        <dbReference type="ARBA" id="ARBA00022679"/>
    </source>
</evidence>
<keyword evidence="4 11" id="KW-0808">Transferase</keyword>
<dbReference type="PIRSF" id="PIRSF000524">
    <property type="entry name" value="SPT"/>
    <property type="match status" value="1"/>
</dbReference>
<dbReference type="PROSITE" id="PS00595">
    <property type="entry name" value="AA_TRANSFER_CLASS_5"/>
    <property type="match status" value="1"/>
</dbReference>
<dbReference type="InterPro" id="IPR015421">
    <property type="entry name" value="PyrdxlP-dep_Trfase_major"/>
</dbReference>
<evidence type="ECO:0000256" key="5">
    <source>
        <dbReference type="ARBA" id="ARBA00022898"/>
    </source>
</evidence>
<dbReference type="InterPro" id="IPR000192">
    <property type="entry name" value="Aminotrans_V_dom"/>
</dbReference>
<dbReference type="InterPro" id="IPR020578">
    <property type="entry name" value="Aminotrans_V_PyrdxlP_BS"/>
</dbReference>
<evidence type="ECO:0000313" key="12">
    <source>
        <dbReference type="Proteomes" id="UP000256679"/>
    </source>
</evidence>